<dbReference type="EMBL" id="AP014862">
    <property type="protein sequence ID" value="BAU75652.1"/>
    <property type="molecule type" value="Genomic_DNA"/>
</dbReference>
<reference evidence="4 5" key="2">
    <citation type="journal article" date="2017" name="Int. J. Syst. Evol. Microbiol.">
        <title>Pseudomonas furukawaii sp. nov., a polychlorinated biphenyl-degrading bacterium isolated from biphenyl-contaminated soil in Japan.</title>
        <authorList>
            <person name="Kimura N."/>
            <person name="Watanabe T."/>
            <person name="Suenaga H."/>
            <person name="Fujihara H."/>
            <person name="Futagami T."/>
            <person name="Goto M."/>
            <person name="Hanada S."/>
            <person name="Hirose J."/>
        </authorList>
    </citation>
    <scope>NUCLEOTIDE SEQUENCE [LARGE SCALE GENOMIC DNA]</scope>
    <source>
        <strain evidence="5">DSM 10086 / NBRC 110670 / KF707</strain>
    </source>
</reference>
<accession>A0AAD1C430</accession>
<keyword evidence="2" id="KW-0732">Signal</keyword>
<dbReference type="InterPro" id="IPR025392">
    <property type="entry name" value="DUF4124"/>
</dbReference>
<evidence type="ECO:0000256" key="1">
    <source>
        <dbReference type="SAM" id="MobiDB-lite"/>
    </source>
</evidence>
<evidence type="ECO:0000259" key="3">
    <source>
        <dbReference type="Pfam" id="PF13511"/>
    </source>
</evidence>
<gene>
    <name evidence="4" type="ORF">KF707C_39640</name>
</gene>
<name>A0AAD1C430_METFU</name>
<feature type="chain" id="PRO_5042040455" description="DUF4124 domain-containing protein" evidence="2">
    <location>
        <begin position="21"/>
        <end position="179"/>
    </location>
</feature>
<evidence type="ECO:0000313" key="4">
    <source>
        <dbReference type="EMBL" id="BAU75652.1"/>
    </source>
</evidence>
<organism evidence="4 5">
    <name type="scientific">Metapseudomonas furukawaii</name>
    <name type="common">Pseudomonas furukawaii</name>
    <dbReference type="NCBI Taxonomy" id="1149133"/>
    <lineage>
        <taxon>Bacteria</taxon>
        <taxon>Pseudomonadati</taxon>
        <taxon>Pseudomonadota</taxon>
        <taxon>Gammaproteobacteria</taxon>
        <taxon>Pseudomonadales</taxon>
        <taxon>Pseudomonadaceae</taxon>
        <taxon>Metapseudomonas</taxon>
    </lineage>
</organism>
<evidence type="ECO:0000256" key="2">
    <source>
        <dbReference type="SAM" id="SignalP"/>
    </source>
</evidence>
<dbReference type="AlphaFoldDB" id="A0AAD1C430"/>
<protein>
    <recommendedName>
        <fullName evidence="3">DUF4124 domain-containing protein</fullName>
    </recommendedName>
</protein>
<dbReference type="Pfam" id="PF13511">
    <property type="entry name" value="DUF4124"/>
    <property type="match status" value="1"/>
</dbReference>
<sequence length="179" mass="19608">MSPRTALAVLALLLAHPLSAQVYQWRDADGKVHFTDTPPPQSQAVEGAQLPAGGSAVPPVAAEPKAPPALSGDGADPLYDKGRKQCSAAIARMPVLINQTQTLGRDAVKQRKISQEQLDRAMYLMDDFYKGLKRSERECTRDYVVSEKGRSGTDCLADTPDVLSFGVCMRFAEWERTFR</sequence>
<dbReference type="Proteomes" id="UP000218554">
    <property type="component" value="Chromosome"/>
</dbReference>
<feature type="region of interest" description="Disordered" evidence="1">
    <location>
        <begin position="33"/>
        <end position="76"/>
    </location>
</feature>
<evidence type="ECO:0000313" key="5">
    <source>
        <dbReference type="Proteomes" id="UP000218554"/>
    </source>
</evidence>
<proteinExistence type="predicted"/>
<dbReference type="RefSeq" id="WP_003457107.1">
    <property type="nucleotide sequence ID" value="NZ_AJMR01000230.1"/>
</dbReference>
<feature type="domain" description="DUF4124" evidence="3">
    <location>
        <begin position="10"/>
        <end position="63"/>
    </location>
</feature>
<feature type="compositionally biased region" description="Low complexity" evidence="1">
    <location>
        <begin position="51"/>
        <end position="64"/>
    </location>
</feature>
<dbReference type="KEGG" id="pfuw:KF707C_39640"/>
<reference evidence="5" key="1">
    <citation type="submission" date="2015-05" db="EMBL/GenBank/DDBJ databases">
        <title>Draft genome sequencing of a biphenyl-degrading bacterium, Pseudomonas balearica KF707 (=NBRC110670).</title>
        <authorList>
            <person name="Kimura N."/>
            <person name="Hirose J."/>
            <person name="Watanabe T."/>
            <person name="Suenaga H."/>
            <person name="Fujihara H."/>
            <person name="Noguchi M."/>
            <person name="Hashimoto M."/>
            <person name="Shimodaira J."/>
            <person name="Tsuchikane K."/>
            <person name="Hosoyama A."/>
            <person name="Yamazoe A."/>
            <person name="Fujita N."/>
            <person name="Furukawa K."/>
        </authorList>
    </citation>
    <scope>NUCLEOTIDE SEQUENCE [LARGE SCALE GENOMIC DNA]</scope>
    <source>
        <strain evidence="5">DSM 10086 / NBRC 110670 / KF707</strain>
    </source>
</reference>
<feature type="signal peptide" evidence="2">
    <location>
        <begin position="1"/>
        <end position="20"/>
    </location>
</feature>
<keyword evidence="5" id="KW-1185">Reference proteome</keyword>